<protein>
    <submittedName>
        <fullName evidence="2">S1 family peptidase</fullName>
    </submittedName>
</protein>
<dbReference type="Proteomes" id="UP001589702">
    <property type="component" value="Unassembled WGS sequence"/>
</dbReference>
<evidence type="ECO:0000313" key="2">
    <source>
        <dbReference type="EMBL" id="MFB9822503.1"/>
    </source>
</evidence>
<dbReference type="EMBL" id="JBHMBC010000043">
    <property type="protein sequence ID" value="MFB9822503.1"/>
    <property type="molecule type" value="Genomic_DNA"/>
</dbReference>
<feature type="chain" id="PRO_5046987814" evidence="1">
    <location>
        <begin position="27"/>
        <end position="436"/>
    </location>
</feature>
<accession>A0ABV5Y670</accession>
<dbReference type="SUPFAM" id="SSF50494">
    <property type="entry name" value="Trypsin-like serine proteases"/>
    <property type="match status" value="1"/>
</dbReference>
<dbReference type="Gene3D" id="2.40.10.10">
    <property type="entry name" value="Trypsin-like serine proteases"/>
    <property type="match status" value="2"/>
</dbReference>
<keyword evidence="1" id="KW-0732">Signal</keyword>
<name>A0ABV5Y670_ARTRM</name>
<evidence type="ECO:0000313" key="3">
    <source>
        <dbReference type="Proteomes" id="UP001589702"/>
    </source>
</evidence>
<dbReference type="InterPro" id="IPR033116">
    <property type="entry name" value="TRYPSIN_SER"/>
</dbReference>
<gene>
    <name evidence="2" type="ORF">ACFFP1_23810</name>
</gene>
<sequence length="436" mass="45829">MRRIASVSLGIALVTVLAVTPGGAVSATSSSADGLLHSLAVDEEMPGWGRPLTAEDMTNWSQRQLDIDTNIAITDLVTADDHRAINTVTWDPDRDVVSFYVFGDTRGLEARIAEALGSEQRWEIIAAQRPIAELEKVIESLAADSNALPSGARFVSGTPAPDGSSITVGVEVKDRALRRSLPPPDAISGVPVTYEKAARPEVATRLRNSEPIISGGYTQGPPGSCSSGYPVVRNQDNQPNMLTADHCTSATKESWQWGTGSVTIGSSTFQAAGDTDLELFTNSGPLSAWMFAGSYTDNTTVAPIRGYLAPVGGNSVCYNGSRSGPVCSNVLENSDAFSCVAFLQCYWTRWSTQSSGIPAAGNGDSGGPVAIFALRSSDNTVGAYGVGVISMMSNTSSNCTGDPSTSARECSANMGMAPLSRWANAQYTHSLVYTTS</sequence>
<dbReference type="RefSeq" id="WP_234753775.1">
    <property type="nucleotide sequence ID" value="NZ_BAAAWN010000001.1"/>
</dbReference>
<comment type="caution">
    <text evidence="2">The sequence shown here is derived from an EMBL/GenBank/DDBJ whole genome shotgun (WGS) entry which is preliminary data.</text>
</comment>
<organism evidence="2 3">
    <name type="scientific">Arthrobacter ramosus</name>
    <dbReference type="NCBI Taxonomy" id="1672"/>
    <lineage>
        <taxon>Bacteria</taxon>
        <taxon>Bacillati</taxon>
        <taxon>Actinomycetota</taxon>
        <taxon>Actinomycetes</taxon>
        <taxon>Micrococcales</taxon>
        <taxon>Micrococcaceae</taxon>
        <taxon>Arthrobacter</taxon>
    </lineage>
</organism>
<dbReference type="PROSITE" id="PS00135">
    <property type="entry name" value="TRYPSIN_SER"/>
    <property type="match status" value="1"/>
</dbReference>
<dbReference type="InterPro" id="IPR009003">
    <property type="entry name" value="Peptidase_S1_PA"/>
</dbReference>
<dbReference type="InterPro" id="IPR043504">
    <property type="entry name" value="Peptidase_S1_PA_chymotrypsin"/>
</dbReference>
<keyword evidence="3" id="KW-1185">Reference proteome</keyword>
<feature type="signal peptide" evidence="1">
    <location>
        <begin position="1"/>
        <end position="26"/>
    </location>
</feature>
<evidence type="ECO:0000256" key="1">
    <source>
        <dbReference type="SAM" id="SignalP"/>
    </source>
</evidence>
<proteinExistence type="predicted"/>
<reference evidence="2 3" key="1">
    <citation type="submission" date="2024-09" db="EMBL/GenBank/DDBJ databases">
        <authorList>
            <person name="Sun Q."/>
            <person name="Mori K."/>
        </authorList>
    </citation>
    <scope>NUCLEOTIDE SEQUENCE [LARGE SCALE GENOMIC DNA]</scope>
    <source>
        <strain evidence="2 3">JCM 1334</strain>
    </source>
</reference>